<name>A0A095EK04_CRYD2</name>
<dbReference type="SMART" id="SM00886">
    <property type="entry name" value="Dabb"/>
    <property type="match status" value="1"/>
</dbReference>
<dbReference type="SUPFAM" id="SSF54909">
    <property type="entry name" value="Dimeric alpha+beta barrel"/>
    <property type="match status" value="1"/>
</dbReference>
<dbReference type="VEuPathDB" id="FungiDB:CNBG_3346"/>
<protein>
    <recommendedName>
        <fullName evidence="1">Stress-response A/B barrel domain-containing protein</fullName>
    </recommendedName>
</protein>
<dbReference type="OrthoDB" id="1601230at2759"/>
<dbReference type="KEGG" id="cdeu:CNBG_3346"/>
<gene>
    <name evidence="2" type="ORF">CNBG_3346</name>
</gene>
<dbReference type="Pfam" id="PF07876">
    <property type="entry name" value="Dabb"/>
    <property type="match status" value="1"/>
</dbReference>
<dbReference type="GeneID" id="88179637"/>
<evidence type="ECO:0000313" key="3">
    <source>
        <dbReference type="Proteomes" id="UP000029445"/>
    </source>
</evidence>
<keyword evidence="3" id="KW-1185">Reference proteome</keyword>
<evidence type="ECO:0000259" key="1">
    <source>
        <dbReference type="PROSITE" id="PS51502"/>
    </source>
</evidence>
<dbReference type="OMA" id="MTITHIV"/>
<organism evidence="2 3">
    <name type="scientific">Cryptococcus deuterogattii (strain R265)</name>
    <name type="common">Cryptococcus gattii VGII (strain R265)</name>
    <dbReference type="NCBI Taxonomy" id="294750"/>
    <lineage>
        <taxon>Eukaryota</taxon>
        <taxon>Fungi</taxon>
        <taxon>Dikarya</taxon>
        <taxon>Basidiomycota</taxon>
        <taxon>Agaricomycotina</taxon>
        <taxon>Tremellomycetes</taxon>
        <taxon>Tremellales</taxon>
        <taxon>Cryptococcaceae</taxon>
        <taxon>Cryptococcus</taxon>
        <taxon>Cryptococcus gattii species complex</taxon>
    </lineage>
</organism>
<dbReference type="PROSITE" id="PS51502">
    <property type="entry name" value="S_R_A_B_BARREL"/>
    <property type="match status" value="1"/>
</dbReference>
<feature type="domain" description="Stress-response A/B barrel" evidence="1">
    <location>
        <begin position="3"/>
        <end position="104"/>
    </location>
</feature>
<dbReference type="HOGENOM" id="CLU_080664_2_1_1"/>
<proteinExistence type="predicted"/>
<dbReference type="InterPro" id="IPR011008">
    <property type="entry name" value="Dimeric_a/b-barrel"/>
</dbReference>
<evidence type="ECO:0000313" key="2">
    <source>
        <dbReference type="EMBL" id="KGB77508.1"/>
    </source>
</evidence>
<accession>A0A095EK04</accession>
<dbReference type="AlphaFoldDB" id="A0A095EK04"/>
<reference evidence="2 3" key="2">
    <citation type="journal article" date="2018" name="Proc. Natl. Acad. Sci.">
        <title>RNAi is a critical determinant of centromere evolution in closely related fungi.</title>
        <authorList>
            <person name="Yadav V."/>
            <person name="Sun S."/>
            <person name="Billmyre R.B."/>
            <person name="Thimmappa B.C."/>
            <person name="Shea T."/>
            <person name="Lintner R."/>
            <person name="Bakkeren G."/>
            <person name="Cuomo C.A."/>
            <person name="Heitman J."/>
            <person name="Sanyal K."/>
        </authorList>
    </citation>
    <scope>NUCLEOTIDE SEQUENCE [LARGE SCALE GENOMIC DNA]</scope>
    <source>
        <strain evidence="2 3">R265</strain>
    </source>
</reference>
<dbReference type="EMBL" id="CP025759">
    <property type="protein sequence ID" value="KGB77508.1"/>
    <property type="molecule type" value="Genomic_DNA"/>
</dbReference>
<dbReference type="InterPro" id="IPR013097">
    <property type="entry name" value="Dabb"/>
</dbReference>
<dbReference type="RefSeq" id="XP_062883317.1">
    <property type="nucleotide sequence ID" value="XM_063027362.1"/>
</dbReference>
<dbReference type="Gene3D" id="3.30.70.100">
    <property type="match status" value="1"/>
</dbReference>
<dbReference type="STRING" id="294750.A0A095EK04"/>
<dbReference type="Proteomes" id="UP000029445">
    <property type="component" value="Chromosome 1"/>
</dbReference>
<reference evidence="2 3" key="1">
    <citation type="journal article" date="2011" name="MBio">
        <title>Genome variation in Cryptococcus gattii, an emerging pathogen of immunocompetent hosts.</title>
        <authorList>
            <person name="D'Souza C.A."/>
            <person name="Kronstad J.W."/>
            <person name="Taylor G."/>
            <person name="Warren R."/>
            <person name="Yuen M."/>
            <person name="Hu G."/>
            <person name="Jung W.H."/>
            <person name="Sham A."/>
            <person name="Kidd S.E."/>
            <person name="Tangen K."/>
            <person name="Lee N."/>
            <person name="Zeilmaker T."/>
            <person name="Sawkins J."/>
            <person name="McVicker G."/>
            <person name="Shah S."/>
            <person name="Gnerre S."/>
            <person name="Griggs A."/>
            <person name="Zeng Q."/>
            <person name="Bartlett K."/>
            <person name="Li W."/>
            <person name="Wang X."/>
            <person name="Heitman J."/>
            <person name="Stajich J.E."/>
            <person name="Fraser J.A."/>
            <person name="Meyer W."/>
            <person name="Carter D."/>
            <person name="Schein J."/>
            <person name="Krzywinski M."/>
            <person name="Kwon-Chung K.J."/>
            <person name="Varma A."/>
            <person name="Wang J."/>
            <person name="Brunham R."/>
            <person name="Fyfe M."/>
            <person name="Ouellette B.F."/>
            <person name="Siddiqui A."/>
            <person name="Marra M."/>
            <person name="Jones S."/>
            <person name="Holt R."/>
            <person name="Birren B.W."/>
            <person name="Galagan J.E."/>
            <person name="Cuomo C.A."/>
        </authorList>
    </citation>
    <scope>NUCLEOTIDE SEQUENCE [LARGE SCALE GENOMIC DNA]</scope>
    <source>
        <strain evidence="2 3">R265</strain>
    </source>
</reference>
<sequence>MTIIHVVAFKTATPSTLGLLTTSIRALKDNCIHPRTGKPYILDLRGGKQISTEGLDRGMQVVFVMEFENDDDLEYYLYKDPAHEQFKKSAKGEWEAIDVVALDFNNGKF</sequence>